<keyword evidence="8" id="KW-0131">Cell cycle</keyword>
<protein>
    <submittedName>
        <fullName evidence="12">Integrase/recombinase XerC</fullName>
    </submittedName>
</protein>
<dbReference type="Proteomes" id="UP000529310">
    <property type="component" value="Unassembled WGS sequence"/>
</dbReference>
<dbReference type="GO" id="GO:0003677">
    <property type="term" value="F:DNA binding"/>
    <property type="evidence" value="ECO:0007669"/>
    <property type="project" value="UniProtKB-UniRule"/>
</dbReference>
<dbReference type="GO" id="GO:0015074">
    <property type="term" value="P:DNA integration"/>
    <property type="evidence" value="ECO:0007669"/>
    <property type="project" value="UniProtKB-KW"/>
</dbReference>
<dbReference type="InterPro" id="IPR002104">
    <property type="entry name" value="Integrase_catalytic"/>
</dbReference>
<feature type="domain" description="Core-binding (CB)" evidence="11">
    <location>
        <begin position="1"/>
        <end position="50"/>
    </location>
</feature>
<dbReference type="GO" id="GO:0005737">
    <property type="term" value="C:cytoplasm"/>
    <property type="evidence" value="ECO:0007669"/>
    <property type="project" value="UniProtKB-SubCell"/>
</dbReference>
<evidence type="ECO:0000256" key="6">
    <source>
        <dbReference type="ARBA" id="ARBA00023125"/>
    </source>
</evidence>
<evidence type="ECO:0000256" key="5">
    <source>
        <dbReference type="ARBA" id="ARBA00022908"/>
    </source>
</evidence>
<dbReference type="InterPro" id="IPR010998">
    <property type="entry name" value="Integrase_recombinase_N"/>
</dbReference>
<dbReference type="AlphaFoldDB" id="A0A7W4YLM6"/>
<keyword evidence="6 9" id="KW-0238">DNA-binding</keyword>
<evidence type="ECO:0000256" key="2">
    <source>
        <dbReference type="ARBA" id="ARBA00022490"/>
    </source>
</evidence>
<evidence type="ECO:0000256" key="1">
    <source>
        <dbReference type="ARBA" id="ARBA00004496"/>
    </source>
</evidence>
<dbReference type="PROSITE" id="PS51898">
    <property type="entry name" value="TYR_RECOMBINASE"/>
    <property type="match status" value="1"/>
</dbReference>
<evidence type="ECO:0000259" key="10">
    <source>
        <dbReference type="PROSITE" id="PS51898"/>
    </source>
</evidence>
<keyword evidence="4" id="KW-0159">Chromosome partition</keyword>
<evidence type="ECO:0000256" key="8">
    <source>
        <dbReference type="ARBA" id="ARBA00023306"/>
    </source>
</evidence>
<evidence type="ECO:0000256" key="3">
    <source>
        <dbReference type="ARBA" id="ARBA00022618"/>
    </source>
</evidence>
<dbReference type="InterPro" id="IPR044068">
    <property type="entry name" value="CB"/>
</dbReference>
<evidence type="ECO:0000259" key="11">
    <source>
        <dbReference type="PROSITE" id="PS51900"/>
    </source>
</evidence>
<feature type="domain" description="Tyr recombinase" evidence="10">
    <location>
        <begin position="71"/>
        <end position="260"/>
    </location>
</feature>
<dbReference type="SUPFAM" id="SSF56349">
    <property type="entry name" value="DNA breaking-rejoining enzymes"/>
    <property type="match status" value="1"/>
</dbReference>
<dbReference type="PANTHER" id="PTHR30349:SF77">
    <property type="entry name" value="TYROSINE RECOMBINASE XERC"/>
    <property type="match status" value="1"/>
</dbReference>
<organism evidence="12 13">
    <name type="scientific">Microbacterium endophyticum</name>
    <dbReference type="NCBI Taxonomy" id="1526412"/>
    <lineage>
        <taxon>Bacteria</taxon>
        <taxon>Bacillati</taxon>
        <taxon>Actinomycetota</taxon>
        <taxon>Actinomycetes</taxon>
        <taxon>Micrococcales</taxon>
        <taxon>Microbacteriaceae</taxon>
        <taxon>Microbacterium</taxon>
    </lineage>
</organism>
<dbReference type="InterPro" id="IPR013762">
    <property type="entry name" value="Integrase-like_cat_sf"/>
</dbReference>
<dbReference type="SUPFAM" id="SSF47823">
    <property type="entry name" value="lambda integrase-like, N-terminal domain"/>
    <property type="match status" value="1"/>
</dbReference>
<dbReference type="Gene3D" id="1.10.150.130">
    <property type="match status" value="1"/>
</dbReference>
<dbReference type="InterPro" id="IPR011010">
    <property type="entry name" value="DNA_brk_join_enz"/>
</dbReference>
<proteinExistence type="predicted"/>
<comment type="caution">
    <text evidence="12">The sequence shown here is derived from an EMBL/GenBank/DDBJ whole genome shotgun (WGS) entry which is preliminary data.</text>
</comment>
<sequence>MSRVGPATSIAEVDLDVLRSWQWAATQRGDSRATVARRTSSVKAFFSWSVESGHAPTDPALRLGAPKRGRTLPRVATAGALADVLNKEHDAGVSGDPIVLRDGAILETLYGSGMRVSELCGLNLEDVDLSRRTARVNGKGAKERVVPFGAPAASAIDAYRVRARPTLLARGDGESTALFLGARGGRLGPRAAYDVVSRLVSPAVGGGDVGPHALRHSAATHLLDGGADLRAVQEILGHASLGTTQIYTHVSSERLAASYRLAHPRA</sequence>
<reference evidence="12 13" key="1">
    <citation type="submission" date="2020-08" db="EMBL/GenBank/DDBJ databases">
        <title>Sequencing the genomes of 1000 actinobacteria strains.</title>
        <authorList>
            <person name="Klenk H.-P."/>
        </authorList>
    </citation>
    <scope>NUCLEOTIDE SEQUENCE [LARGE SCALE GENOMIC DNA]</scope>
    <source>
        <strain evidence="12 13">DSM 27099</strain>
    </source>
</reference>
<evidence type="ECO:0000256" key="9">
    <source>
        <dbReference type="PROSITE-ProRule" id="PRU01248"/>
    </source>
</evidence>
<dbReference type="InterPro" id="IPR050090">
    <property type="entry name" value="Tyrosine_recombinase_XerCD"/>
</dbReference>
<keyword evidence="13" id="KW-1185">Reference proteome</keyword>
<dbReference type="Pfam" id="PF00589">
    <property type="entry name" value="Phage_integrase"/>
    <property type="match status" value="1"/>
</dbReference>
<accession>A0A7W4YLM6</accession>
<dbReference type="GO" id="GO:0007059">
    <property type="term" value="P:chromosome segregation"/>
    <property type="evidence" value="ECO:0007669"/>
    <property type="project" value="UniProtKB-KW"/>
</dbReference>
<comment type="subcellular location">
    <subcellularLocation>
        <location evidence="1">Cytoplasm</location>
    </subcellularLocation>
</comment>
<dbReference type="GO" id="GO:0006310">
    <property type="term" value="P:DNA recombination"/>
    <property type="evidence" value="ECO:0007669"/>
    <property type="project" value="UniProtKB-KW"/>
</dbReference>
<keyword evidence="5" id="KW-0229">DNA integration</keyword>
<evidence type="ECO:0000256" key="7">
    <source>
        <dbReference type="ARBA" id="ARBA00023172"/>
    </source>
</evidence>
<evidence type="ECO:0000313" key="13">
    <source>
        <dbReference type="Proteomes" id="UP000529310"/>
    </source>
</evidence>
<keyword evidence="3" id="KW-0132">Cell division</keyword>
<evidence type="ECO:0000313" key="12">
    <source>
        <dbReference type="EMBL" id="MBB2974619.1"/>
    </source>
</evidence>
<gene>
    <name evidence="12" type="ORF">FHX49_000160</name>
</gene>
<dbReference type="PANTHER" id="PTHR30349">
    <property type="entry name" value="PHAGE INTEGRASE-RELATED"/>
    <property type="match status" value="1"/>
</dbReference>
<keyword evidence="7" id="KW-0233">DNA recombination</keyword>
<dbReference type="CDD" id="cd00798">
    <property type="entry name" value="INT_XerDC_C"/>
    <property type="match status" value="1"/>
</dbReference>
<dbReference type="PROSITE" id="PS51900">
    <property type="entry name" value="CB"/>
    <property type="match status" value="1"/>
</dbReference>
<evidence type="ECO:0000256" key="4">
    <source>
        <dbReference type="ARBA" id="ARBA00022829"/>
    </source>
</evidence>
<dbReference type="GO" id="GO:0051301">
    <property type="term" value="P:cell division"/>
    <property type="evidence" value="ECO:0007669"/>
    <property type="project" value="UniProtKB-KW"/>
</dbReference>
<dbReference type="Gene3D" id="1.10.443.10">
    <property type="entry name" value="Intergrase catalytic core"/>
    <property type="match status" value="1"/>
</dbReference>
<dbReference type="EMBL" id="JACHWQ010000001">
    <property type="protein sequence ID" value="MBB2974619.1"/>
    <property type="molecule type" value="Genomic_DNA"/>
</dbReference>
<name>A0A7W4YLM6_9MICO</name>
<keyword evidence="2" id="KW-0963">Cytoplasm</keyword>